<dbReference type="SUPFAM" id="SSF53271">
    <property type="entry name" value="PRTase-like"/>
    <property type="match status" value="1"/>
</dbReference>
<feature type="domain" description="Phosphoribosyltransferase" evidence="1">
    <location>
        <begin position="14"/>
        <end position="155"/>
    </location>
</feature>
<dbReference type="Pfam" id="PF00156">
    <property type="entry name" value="Pribosyltran"/>
    <property type="match status" value="1"/>
</dbReference>
<dbReference type="eggNOG" id="COG2065">
    <property type="taxonomic scope" value="Bacteria"/>
</dbReference>
<keyword evidence="2" id="KW-0328">Glycosyltransferase</keyword>
<protein>
    <submittedName>
        <fullName evidence="2">Pyrimidine operon attenuation protein/uracil phosphoribosyltransferase</fullName>
    </submittedName>
</protein>
<dbReference type="PANTHER" id="PTHR11608:SF0">
    <property type="entry name" value="BIFUNCTIONAL PROTEIN PYRR"/>
    <property type="match status" value="1"/>
</dbReference>
<name>I4AK40_BERLS</name>
<dbReference type="CDD" id="cd06223">
    <property type="entry name" value="PRTases_typeI"/>
    <property type="match status" value="1"/>
</dbReference>
<accession>I4AK40</accession>
<dbReference type="InterPro" id="IPR000836">
    <property type="entry name" value="PRTase_dom"/>
</dbReference>
<evidence type="ECO:0000313" key="2">
    <source>
        <dbReference type="EMBL" id="AFM04325.1"/>
    </source>
</evidence>
<gene>
    <name evidence="2" type="ordered locus">Fleli_1937</name>
</gene>
<proteinExistence type="predicted"/>
<sequence>MKRLLFSSDLLDLTVSRLCEQLIENYSDFSDTVLLGIQPRGTLFAERIHKRLETRLNKKIPFGKLDVTFYRDDFRRRDEPLKANMTEVPFVIEDKKVILIDDVLYTGRTISAAMSAMAAFGRPQKVDLMVLIDRKYTRNLPIAPNYTGKSVNTILSENIEVEWTQEGAKENKIWLISK</sequence>
<dbReference type="Proteomes" id="UP000006054">
    <property type="component" value="Chromosome"/>
</dbReference>
<reference evidence="3" key="1">
    <citation type="submission" date="2012-06" db="EMBL/GenBank/DDBJ databases">
        <title>The complete genome of Flexibacter litoralis DSM 6794.</title>
        <authorList>
            <person name="Lucas S."/>
            <person name="Copeland A."/>
            <person name="Lapidus A."/>
            <person name="Glavina del Rio T."/>
            <person name="Dalin E."/>
            <person name="Tice H."/>
            <person name="Bruce D."/>
            <person name="Goodwin L."/>
            <person name="Pitluck S."/>
            <person name="Peters L."/>
            <person name="Ovchinnikova G."/>
            <person name="Lu M."/>
            <person name="Kyrpides N."/>
            <person name="Mavromatis K."/>
            <person name="Ivanova N."/>
            <person name="Brettin T."/>
            <person name="Detter J.C."/>
            <person name="Han C."/>
            <person name="Larimer F."/>
            <person name="Land M."/>
            <person name="Hauser L."/>
            <person name="Markowitz V."/>
            <person name="Cheng J.-F."/>
            <person name="Hugenholtz P."/>
            <person name="Woyke T."/>
            <person name="Wu D."/>
            <person name="Spring S."/>
            <person name="Lang E."/>
            <person name="Kopitz M."/>
            <person name="Brambilla E."/>
            <person name="Klenk H.-P."/>
            <person name="Eisen J.A."/>
        </authorList>
    </citation>
    <scope>NUCLEOTIDE SEQUENCE [LARGE SCALE GENOMIC DNA]</scope>
    <source>
        <strain evidence="3">ATCC 23117 / DSM 6794 / NBRC 15988 / NCIMB 1366 / Sio-4</strain>
    </source>
</reference>
<dbReference type="HOGENOM" id="CLU_094234_2_1_10"/>
<dbReference type="STRING" id="880071.Fleli_1937"/>
<dbReference type="InterPro" id="IPR029057">
    <property type="entry name" value="PRTase-like"/>
</dbReference>
<organism evidence="2 3">
    <name type="scientific">Bernardetia litoralis (strain ATCC 23117 / DSM 6794 / NBRC 15988 / NCIMB 1366 / Fx l1 / Sio-4)</name>
    <name type="common">Flexibacter litoralis</name>
    <dbReference type="NCBI Taxonomy" id="880071"/>
    <lineage>
        <taxon>Bacteria</taxon>
        <taxon>Pseudomonadati</taxon>
        <taxon>Bacteroidota</taxon>
        <taxon>Cytophagia</taxon>
        <taxon>Cytophagales</taxon>
        <taxon>Bernardetiaceae</taxon>
        <taxon>Bernardetia</taxon>
    </lineage>
</organism>
<dbReference type="PANTHER" id="PTHR11608">
    <property type="entry name" value="BIFUNCTIONAL PROTEIN PYRR"/>
    <property type="match status" value="1"/>
</dbReference>
<evidence type="ECO:0000313" key="3">
    <source>
        <dbReference type="Proteomes" id="UP000006054"/>
    </source>
</evidence>
<dbReference type="KEGG" id="fli:Fleli_1937"/>
<dbReference type="PATRIC" id="fig|880071.3.peg.1920"/>
<dbReference type="Gene3D" id="3.40.50.2020">
    <property type="match status" value="1"/>
</dbReference>
<dbReference type="InterPro" id="IPR050137">
    <property type="entry name" value="PyrR_bifunctional"/>
</dbReference>
<dbReference type="EMBL" id="CP003345">
    <property type="protein sequence ID" value="AFM04325.1"/>
    <property type="molecule type" value="Genomic_DNA"/>
</dbReference>
<keyword evidence="2" id="KW-0808">Transferase</keyword>
<dbReference type="AlphaFoldDB" id="I4AK40"/>
<dbReference type="GO" id="GO:0016757">
    <property type="term" value="F:glycosyltransferase activity"/>
    <property type="evidence" value="ECO:0007669"/>
    <property type="project" value="UniProtKB-KW"/>
</dbReference>
<dbReference type="NCBIfam" id="NF003549">
    <property type="entry name" value="PRK05205.1-5"/>
    <property type="match status" value="1"/>
</dbReference>
<evidence type="ECO:0000259" key="1">
    <source>
        <dbReference type="Pfam" id="PF00156"/>
    </source>
</evidence>
<keyword evidence="3" id="KW-1185">Reference proteome</keyword>
<dbReference type="RefSeq" id="WP_014797776.1">
    <property type="nucleotide sequence ID" value="NC_018018.1"/>
</dbReference>